<keyword evidence="1" id="KW-0472">Membrane</keyword>
<reference evidence="3" key="1">
    <citation type="submission" date="2019-06" db="EMBL/GenBank/DDBJ databases">
        <authorList>
            <person name="Zheng W."/>
        </authorList>
    </citation>
    <scope>NUCLEOTIDE SEQUENCE</scope>
    <source>
        <strain evidence="3">QDHG01</strain>
    </source>
</reference>
<dbReference type="EMBL" id="RRYP01017248">
    <property type="protein sequence ID" value="TNV74240.1"/>
    <property type="molecule type" value="Genomic_DNA"/>
</dbReference>
<evidence type="ECO:0000313" key="4">
    <source>
        <dbReference type="Proteomes" id="UP000785679"/>
    </source>
</evidence>
<keyword evidence="2" id="KW-0732">Signal</keyword>
<keyword evidence="4" id="KW-1185">Reference proteome</keyword>
<name>A0A8J8SXG5_HALGN</name>
<evidence type="ECO:0000313" key="3">
    <source>
        <dbReference type="EMBL" id="TNV74240.1"/>
    </source>
</evidence>
<feature type="chain" id="PRO_5035178002" evidence="2">
    <location>
        <begin position="21"/>
        <end position="266"/>
    </location>
</feature>
<accession>A0A8J8SXG5</accession>
<keyword evidence="1" id="KW-0812">Transmembrane</keyword>
<keyword evidence="1" id="KW-1133">Transmembrane helix</keyword>
<dbReference type="AlphaFoldDB" id="A0A8J8SXG5"/>
<evidence type="ECO:0000256" key="2">
    <source>
        <dbReference type="SAM" id="SignalP"/>
    </source>
</evidence>
<feature type="transmembrane region" description="Helical" evidence="1">
    <location>
        <begin position="55"/>
        <end position="80"/>
    </location>
</feature>
<comment type="caution">
    <text evidence="3">The sequence shown here is derived from an EMBL/GenBank/DDBJ whole genome shotgun (WGS) entry which is preliminary data.</text>
</comment>
<protein>
    <submittedName>
        <fullName evidence="3">Uncharacterized protein</fullName>
    </submittedName>
</protein>
<sequence>MKRLSSSLILLSSSIIIGLANMSSYPGTLKSLCTGFAISESESDDEYPPSKLPRIGFFTSAIVMIGLGYSTGFQIGCGLAKGSPVWSCFLRATGRKRRGGALPVMGKGALSSILDGSSWIIAYQTGGFCILSKPRAFLMSELTFWKWPAGCVGYISSCSYFLGHYCFLASSFFISLKLAPPWDGSRGSLKSCSSFCCFLNYYFTGFATSTGFTISGPTEGMGLGPSYFLLYSTAPDETTSAPVSVQPTQCCPFIYGYGRNFGSWNT</sequence>
<gene>
    <name evidence="3" type="ORF">FGO68_gene9411</name>
</gene>
<evidence type="ECO:0000256" key="1">
    <source>
        <dbReference type="SAM" id="Phobius"/>
    </source>
</evidence>
<dbReference type="Proteomes" id="UP000785679">
    <property type="component" value="Unassembled WGS sequence"/>
</dbReference>
<organism evidence="3 4">
    <name type="scientific">Halteria grandinella</name>
    <dbReference type="NCBI Taxonomy" id="5974"/>
    <lineage>
        <taxon>Eukaryota</taxon>
        <taxon>Sar</taxon>
        <taxon>Alveolata</taxon>
        <taxon>Ciliophora</taxon>
        <taxon>Intramacronucleata</taxon>
        <taxon>Spirotrichea</taxon>
        <taxon>Stichotrichia</taxon>
        <taxon>Sporadotrichida</taxon>
        <taxon>Halteriidae</taxon>
        <taxon>Halteria</taxon>
    </lineage>
</organism>
<proteinExistence type="predicted"/>
<feature type="transmembrane region" description="Helical" evidence="1">
    <location>
        <begin position="101"/>
        <end position="124"/>
    </location>
</feature>
<feature type="signal peptide" evidence="2">
    <location>
        <begin position="1"/>
        <end position="20"/>
    </location>
</feature>
<feature type="transmembrane region" description="Helical" evidence="1">
    <location>
        <begin position="144"/>
        <end position="168"/>
    </location>
</feature>